<feature type="transmembrane region" description="Helical" evidence="1">
    <location>
        <begin position="197"/>
        <end position="222"/>
    </location>
</feature>
<sequence length="450" mass="50907">MLKKVSSLSQYQHLIVVQSIVGLLSIVSRLILNQKHRQNFSVILSSFFTIYSKHFRPQRIKKFYIGFTPFALAYAICYGVLRTKSSEKELPESIMEILLVPLIVAVSMVCYALISRHFRRVTGYTEKVKQMQARLSTSIYFQGVIHSVLGVVVALIIPLNLLVAELTDDEGIILRFALFYGLFHIMQPVFTDTGANIFYGVQTFNSIASTACGLTIHGYILYKMLKKNSTLSQYQDLIVLQSIVGLISIISRLILNQIVTVDGSTSIFFPFIDFHPILQKAIIFLVTTSESAEEFLIIAFNIHRVLIFLRPYWIKKFYICFTPLAISYSTCYGVLMMKATEKQLLETLMEMLLVPVIIVVSIVCYVLITRYFRSVSGYTEKVKQMQARLSTSIYLQGVIHCVLAIAITLLIPLSLLVTAITDDEGVMFKFALFYSFIGAQVTCRSNPANV</sequence>
<dbReference type="OrthoDB" id="5856751at2759"/>
<gene>
    <name evidence="2" type="primary">Acey_s0046.g1303</name>
    <name evidence="2" type="ORF">Y032_0046g1303</name>
</gene>
<protein>
    <submittedName>
        <fullName evidence="2">Uncharacterized protein</fullName>
    </submittedName>
</protein>
<evidence type="ECO:0000313" key="2">
    <source>
        <dbReference type="EMBL" id="EYC12563.1"/>
    </source>
</evidence>
<name>A0A016UDB7_9BILA</name>
<accession>A0A016UDB7</accession>
<organism evidence="2 3">
    <name type="scientific">Ancylostoma ceylanicum</name>
    <dbReference type="NCBI Taxonomy" id="53326"/>
    <lineage>
        <taxon>Eukaryota</taxon>
        <taxon>Metazoa</taxon>
        <taxon>Ecdysozoa</taxon>
        <taxon>Nematoda</taxon>
        <taxon>Chromadorea</taxon>
        <taxon>Rhabditida</taxon>
        <taxon>Rhabditina</taxon>
        <taxon>Rhabditomorpha</taxon>
        <taxon>Strongyloidea</taxon>
        <taxon>Ancylostomatidae</taxon>
        <taxon>Ancylostomatinae</taxon>
        <taxon>Ancylostoma</taxon>
    </lineage>
</organism>
<feature type="transmembrane region" description="Helical" evidence="1">
    <location>
        <begin position="63"/>
        <end position="81"/>
    </location>
</feature>
<feature type="transmembrane region" description="Helical" evidence="1">
    <location>
        <begin position="352"/>
        <end position="372"/>
    </location>
</feature>
<dbReference type="AlphaFoldDB" id="A0A016UDB7"/>
<comment type="caution">
    <text evidence="2">The sequence shown here is derived from an EMBL/GenBank/DDBJ whole genome shotgun (WGS) entry which is preliminary data.</text>
</comment>
<feature type="transmembrane region" description="Helical" evidence="1">
    <location>
        <begin position="135"/>
        <end position="160"/>
    </location>
</feature>
<reference evidence="3" key="1">
    <citation type="journal article" date="2015" name="Nat. Genet.">
        <title>The genome and transcriptome of the zoonotic hookworm Ancylostoma ceylanicum identify infection-specific gene families.</title>
        <authorList>
            <person name="Schwarz E.M."/>
            <person name="Hu Y."/>
            <person name="Antoshechkin I."/>
            <person name="Miller M.M."/>
            <person name="Sternberg P.W."/>
            <person name="Aroian R.V."/>
        </authorList>
    </citation>
    <scope>NUCLEOTIDE SEQUENCE</scope>
    <source>
        <strain evidence="3">HY135</strain>
    </source>
</reference>
<evidence type="ECO:0000313" key="3">
    <source>
        <dbReference type="Proteomes" id="UP000024635"/>
    </source>
</evidence>
<dbReference type="EMBL" id="JARK01001382">
    <property type="protein sequence ID" value="EYC12563.1"/>
    <property type="molecule type" value="Genomic_DNA"/>
</dbReference>
<proteinExistence type="predicted"/>
<feature type="transmembrane region" description="Helical" evidence="1">
    <location>
        <begin position="320"/>
        <end position="340"/>
    </location>
</feature>
<dbReference type="Proteomes" id="UP000024635">
    <property type="component" value="Unassembled WGS sequence"/>
</dbReference>
<feature type="transmembrane region" description="Helical" evidence="1">
    <location>
        <begin position="234"/>
        <end position="255"/>
    </location>
</feature>
<keyword evidence="1" id="KW-0812">Transmembrane</keyword>
<feature type="transmembrane region" description="Helical" evidence="1">
    <location>
        <begin position="172"/>
        <end position="190"/>
    </location>
</feature>
<feature type="transmembrane region" description="Helical" evidence="1">
    <location>
        <begin position="93"/>
        <end position="114"/>
    </location>
</feature>
<keyword evidence="1" id="KW-0472">Membrane</keyword>
<keyword evidence="3" id="KW-1185">Reference proteome</keyword>
<evidence type="ECO:0000256" key="1">
    <source>
        <dbReference type="SAM" id="Phobius"/>
    </source>
</evidence>
<feature type="transmembrane region" description="Helical" evidence="1">
    <location>
        <begin position="393"/>
        <end position="420"/>
    </location>
</feature>
<keyword evidence="1" id="KW-1133">Transmembrane helix</keyword>
<feature type="transmembrane region" description="Helical" evidence="1">
    <location>
        <begin position="12"/>
        <end position="32"/>
    </location>
</feature>